<accession>A0A165LZT2</accession>
<dbReference type="AlphaFoldDB" id="A0A165LZT2"/>
<evidence type="ECO:0008006" key="3">
    <source>
        <dbReference type="Google" id="ProtNLM"/>
    </source>
</evidence>
<reference evidence="1 2" key="1">
    <citation type="journal article" date="2016" name="Mol. Biol. Evol.">
        <title>Comparative Genomics of Early-Diverging Mushroom-Forming Fungi Provides Insights into the Origins of Lignocellulose Decay Capabilities.</title>
        <authorList>
            <person name="Nagy L.G."/>
            <person name="Riley R."/>
            <person name="Tritt A."/>
            <person name="Adam C."/>
            <person name="Daum C."/>
            <person name="Floudas D."/>
            <person name="Sun H."/>
            <person name="Yadav J.S."/>
            <person name="Pangilinan J."/>
            <person name="Larsson K.H."/>
            <person name="Matsuura K."/>
            <person name="Barry K."/>
            <person name="Labutti K."/>
            <person name="Kuo R."/>
            <person name="Ohm R.A."/>
            <person name="Bhattacharya S.S."/>
            <person name="Shirouzu T."/>
            <person name="Yoshinaga Y."/>
            <person name="Martin F.M."/>
            <person name="Grigoriev I.V."/>
            <person name="Hibbett D.S."/>
        </authorList>
    </citation>
    <scope>NUCLEOTIDE SEQUENCE [LARGE SCALE GENOMIC DNA]</scope>
    <source>
        <strain evidence="1 2">HHB12029</strain>
    </source>
</reference>
<organism evidence="1 2">
    <name type="scientific">Exidia glandulosa HHB12029</name>
    <dbReference type="NCBI Taxonomy" id="1314781"/>
    <lineage>
        <taxon>Eukaryota</taxon>
        <taxon>Fungi</taxon>
        <taxon>Dikarya</taxon>
        <taxon>Basidiomycota</taxon>
        <taxon>Agaricomycotina</taxon>
        <taxon>Agaricomycetes</taxon>
        <taxon>Auriculariales</taxon>
        <taxon>Exidiaceae</taxon>
        <taxon>Exidia</taxon>
    </lineage>
</organism>
<sequence length="522" mass="57831">MSAHHTSDLSSAHELALLQAALPVRSAVRTSEPAQHGADIAVETSVCETHSPATRLVPELLCLIFSQPDLSFADRILTSHVCHAWRDASLAFPATLWTRVPPTTRLDTMAPLLDRTAALGLPVDLMGVTLAATRPVRAICELLKRHMWHIRTLGLTIIDCTRSQRDDITSAQEVEAPMLRCLYWAERHSWGPIPLPTTGFFSGYAPKLERLELSAKTVKYLSSFTAFRSVRHIIVGRVDMYAEDDLWRDLISFPALTNLDFAARPLRRNAAVSFAPGVVMVPPPPTMITLPHTLVRLRIQVTSMSQLSVLDMDHISSVCVARLAHSTRFMDDADGVVGLLVHLSPAHILPVRAEMEMILDASSVSFRISGELTRTFLNVDADIIDHPSFWESRFGIVTSLTLYMSTDFQERDAIATPCPNVEHLTVVRVKHLDVKFPDIGLTFPNLRTLALALVPDSSHSLVFTDEITTFIGSLGYEAPKLETLCFHGTSAPVHSDAFHGLAEEVRFDEDKSVPFPNLWGDM</sequence>
<dbReference type="EMBL" id="KV425917">
    <property type="protein sequence ID" value="KZV98561.1"/>
    <property type="molecule type" value="Genomic_DNA"/>
</dbReference>
<dbReference type="Gene3D" id="3.80.10.10">
    <property type="entry name" value="Ribonuclease Inhibitor"/>
    <property type="match status" value="1"/>
</dbReference>
<evidence type="ECO:0000313" key="2">
    <source>
        <dbReference type="Proteomes" id="UP000077266"/>
    </source>
</evidence>
<dbReference type="InterPro" id="IPR032675">
    <property type="entry name" value="LRR_dom_sf"/>
</dbReference>
<name>A0A165LZT2_EXIGL</name>
<protein>
    <recommendedName>
        <fullName evidence="3">F-box domain-containing protein</fullName>
    </recommendedName>
</protein>
<dbReference type="Gene3D" id="1.20.1280.50">
    <property type="match status" value="1"/>
</dbReference>
<dbReference type="SUPFAM" id="SSF52047">
    <property type="entry name" value="RNI-like"/>
    <property type="match status" value="1"/>
</dbReference>
<keyword evidence="2" id="KW-1185">Reference proteome</keyword>
<proteinExistence type="predicted"/>
<dbReference type="Proteomes" id="UP000077266">
    <property type="component" value="Unassembled WGS sequence"/>
</dbReference>
<evidence type="ECO:0000313" key="1">
    <source>
        <dbReference type="EMBL" id="KZV98561.1"/>
    </source>
</evidence>
<gene>
    <name evidence="1" type="ORF">EXIGLDRAFT_763409</name>
</gene>
<dbReference type="InParanoid" id="A0A165LZT2"/>